<comment type="caution">
    <text evidence="2">The sequence shown here is derived from an EMBL/GenBank/DDBJ whole genome shotgun (WGS) entry which is preliminary data.</text>
</comment>
<protein>
    <submittedName>
        <fullName evidence="2">Uncharacterized protein</fullName>
    </submittedName>
</protein>
<evidence type="ECO:0000313" key="3">
    <source>
        <dbReference type="Proteomes" id="UP001597044"/>
    </source>
</evidence>
<evidence type="ECO:0000256" key="1">
    <source>
        <dbReference type="SAM" id="SignalP"/>
    </source>
</evidence>
<dbReference type="EMBL" id="JBHTIT010000001">
    <property type="protein sequence ID" value="MFD0950102.1"/>
    <property type="molecule type" value="Genomic_DNA"/>
</dbReference>
<keyword evidence="3" id="KW-1185">Reference proteome</keyword>
<evidence type="ECO:0000313" key="2">
    <source>
        <dbReference type="EMBL" id="MFD0950102.1"/>
    </source>
</evidence>
<keyword evidence="1" id="KW-0732">Signal</keyword>
<gene>
    <name evidence="2" type="ORF">ACFQ0F_06835</name>
</gene>
<sequence length="86" mass="9274">MKKLLMGLLVGLTVTFASADEVRPVKRIPFDTQQPVVVNAGPLPGMVVVSTVLKSAETGGVIGECQTLVYGYNQYDKVHGFSCFKK</sequence>
<organism evidence="2 3">
    <name type="scientific">Paraperlucidibaca wandonensis</name>
    <dbReference type="NCBI Taxonomy" id="1268273"/>
    <lineage>
        <taxon>Bacteria</taxon>
        <taxon>Pseudomonadati</taxon>
        <taxon>Pseudomonadota</taxon>
        <taxon>Gammaproteobacteria</taxon>
        <taxon>Moraxellales</taxon>
        <taxon>Moraxellaceae</taxon>
        <taxon>Paraperlucidibaca</taxon>
    </lineage>
</organism>
<feature type="signal peptide" evidence="1">
    <location>
        <begin position="1"/>
        <end position="19"/>
    </location>
</feature>
<name>A0ABW3HGS6_9GAMM</name>
<reference evidence="3" key="1">
    <citation type="journal article" date="2019" name="Int. J. Syst. Evol. Microbiol.">
        <title>The Global Catalogue of Microorganisms (GCM) 10K type strain sequencing project: providing services to taxonomists for standard genome sequencing and annotation.</title>
        <authorList>
            <consortium name="The Broad Institute Genomics Platform"/>
            <consortium name="The Broad Institute Genome Sequencing Center for Infectious Disease"/>
            <person name="Wu L."/>
            <person name="Ma J."/>
        </authorList>
    </citation>
    <scope>NUCLEOTIDE SEQUENCE [LARGE SCALE GENOMIC DNA]</scope>
    <source>
        <strain evidence="3">CCUG 63419</strain>
    </source>
</reference>
<accession>A0ABW3HGS6</accession>
<feature type="chain" id="PRO_5045693530" evidence="1">
    <location>
        <begin position="20"/>
        <end position="86"/>
    </location>
</feature>
<dbReference type="RefSeq" id="WP_379070498.1">
    <property type="nucleotide sequence ID" value="NZ_JBHTIT010000001.1"/>
</dbReference>
<proteinExistence type="predicted"/>
<dbReference type="Proteomes" id="UP001597044">
    <property type="component" value="Unassembled WGS sequence"/>
</dbReference>